<evidence type="ECO:0000313" key="7">
    <source>
        <dbReference type="EMBL" id="SAL46268.1"/>
    </source>
</evidence>
<dbReference type="AlphaFoldDB" id="A0A158HPE7"/>
<gene>
    <name evidence="7" type="ORF">AWB70_03644</name>
</gene>
<evidence type="ECO:0000313" key="8">
    <source>
        <dbReference type="Proteomes" id="UP000054740"/>
    </source>
</evidence>
<keyword evidence="8" id="KW-1185">Reference proteome</keyword>
<name>A0A158HPE7_CABCO</name>
<evidence type="ECO:0000256" key="1">
    <source>
        <dbReference type="ARBA" id="ARBA00004141"/>
    </source>
</evidence>
<dbReference type="Pfam" id="PF02133">
    <property type="entry name" value="Transp_cyt_pur"/>
    <property type="match status" value="1"/>
</dbReference>
<evidence type="ECO:0000256" key="6">
    <source>
        <dbReference type="SAM" id="Phobius"/>
    </source>
</evidence>
<keyword evidence="5 6" id="KW-0472">Membrane</keyword>
<dbReference type="EMBL" id="FCNY02000008">
    <property type="protein sequence ID" value="SAL46268.1"/>
    <property type="molecule type" value="Genomic_DNA"/>
</dbReference>
<proteinExistence type="inferred from homology"/>
<comment type="subcellular location">
    <subcellularLocation>
        <location evidence="1">Membrane</location>
        <topology evidence="1">Multi-pass membrane protein</topology>
    </subcellularLocation>
</comment>
<feature type="transmembrane region" description="Helical" evidence="6">
    <location>
        <begin position="92"/>
        <end position="114"/>
    </location>
</feature>
<dbReference type="Proteomes" id="UP000054740">
    <property type="component" value="Unassembled WGS sequence"/>
</dbReference>
<evidence type="ECO:0000256" key="5">
    <source>
        <dbReference type="ARBA" id="ARBA00023136"/>
    </source>
</evidence>
<dbReference type="GO" id="GO:0015209">
    <property type="term" value="F:cytosine transmembrane transporter activity"/>
    <property type="evidence" value="ECO:0007669"/>
    <property type="project" value="InterPro"/>
</dbReference>
<keyword evidence="4 6" id="KW-1133">Transmembrane helix</keyword>
<evidence type="ECO:0000256" key="4">
    <source>
        <dbReference type="ARBA" id="ARBA00022989"/>
    </source>
</evidence>
<reference evidence="8" key="1">
    <citation type="submission" date="2016-01" db="EMBL/GenBank/DDBJ databases">
        <authorList>
            <person name="Peeters C."/>
        </authorList>
    </citation>
    <scope>NUCLEOTIDE SEQUENCE [LARGE SCALE GENOMIC DNA]</scope>
</reference>
<feature type="transmembrane region" description="Helical" evidence="6">
    <location>
        <begin position="362"/>
        <end position="380"/>
    </location>
</feature>
<feature type="transmembrane region" description="Helical" evidence="6">
    <location>
        <begin position="23"/>
        <end position="45"/>
    </location>
</feature>
<dbReference type="InterPro" id="IPR030191">
    <property type="entry name" value="CodB"/>
</dbReference>
<protein>
    <submittedName>
        <fullName evidence="7">Cytosine permease</fullName>
    </submittedName>
</protein>
<feature type="transmembrane region" description="Helical" evidence="6">
    <location>
        <begin position="386"/>
        <end position="406"/>
    </location>
</feature>
<feature type="transmembrane region" description="Helical" evidence="6">
    <location>
        <begin position="120"/>
        <end position="146"/>
    </location>
</feature>
<dbReference type="Gene3D" id="1.10.4160.10">
    <property type="entry name" value="Hydantoin permease"/>
    <property type="match status" value="1"/>
</dbReference>
<dbReference type="InterPro" id="IPR001248">
    <property type="entry name" value="Pur-cyt_permease"/>
</dbReference>
<evidence type="ECO:0000256" key="2">
    <source>
        <dbReference type="ARBA" id="ARBA00008974"/>
    </source>
</evidence>
<evidence type="ECO:0000256" key="3">
    <source>
        <dbReference type="ARBA" id="ARBA00022692"/>
    </source>
</evidence>
<feature type="transmembrane region" description="Helical" evidence="6">
    <location>
        <begin position="328"/>
        <end position="350"/>
    </location>
</feature>
<keyword evidence="3 6" id="KW-0812">Transmembrane</keyword>
<sequence length="429" mass="44118">MKPRHGANEGGARPIPLPRRRGLIFPAIAWSGFSSALASIVVGGYLQASLGTLDALFAAVLGNWILFIYSAAIGFAAGRWGLSSQLVLEAVFGRWGAVVPGALLGTLVTGWYAFHVALTAAILFAGLHVPMSPTSAICIIGVLFAVPAIVRVSHGFNMTAMAIPAMTLFAILVFGHLLVPKLTVLLDGPIGGALPFGTGVCVAFGTFVVSGTMTGDIVRYCRTGNEAVQATAYGFLLSNLPFLVLGVFIAAAGIRVIDLFAPGNALGRVLLLLAVVSNWTTSDACLTNAGVTFNSAFPRLSWVTVSVSAMLLGIVLAVTNTVGDVSSWTLLLTALAAPIGGVIIADYYVLRVRVGFSRTRGAPVNAAALLAAAAGIAISFACERLAPGAVTPLVSAPAAGCFYLLLARVAPHRLGADFGRVTAGAEALD</sequence>
<feature type="transmembrane region" description="Helical" evidence="6">
    <location>
        <begin position="158"/>
        <end position="178"/>
    </location>
</feature>
<feature type="transmembrane region" description="Helical" evidence="6">
    <location>
        <begin position="300"/>
        <end position="322"/>
    </location>
</feature>
<dbReference type="RefSeq" id="WP_053570383.1">
    <property type="nucleotide sequence ID" value="NZ_FCNY02000008.1"/>
</dbReference>
<feature type="transmembrane region" description="Helical" evidence="6">
    <location>
        <begin position="230"/>
        <end position="254"/>
    </location>
</feature>
<dbReference type="PANTHER" id="PTHR30569:SF0">
    <property type="entry name" value="CYTOSINE PERMEASE"/>
    <property type="match status" value="1"/>
</dbReference>
<dbReference type="PANTHER" id="PTHR30569">
    <property type="entry name" value="CYTOSINE TRANSPORTER CODB"/>
    <property type="match status" value="1"/>
</dbReference>
<comment type="similarity">
    <text evidence="2">Belongs to the purine-cytosine permease (2.A.39) family.</text>
</comment>
<accession>A0A158HPE7</accession>
<feature type="transmembrane region" description="Helical" evidence="6">
    <location>
        <begin position="190"/>
        <end position="209"/>
    </location>
</feature>
<dbReference type="GO" id="GO:0005886">
    <property type="term" value="C:plasma membrane"/>
    <property type="evidence" value="ECO:0007669"/>
    <property type="project" value="TreeGrafter"/>
</dbReference>
<organism evidence="7 8">
    <name type="scientific">Caballeronia cordobensis</name>
    <name type="common">Burkholderia cordobensis</name>
    <dbReference type="NCBI Taxonomy" id="1353886"/>
    <lineage>
        <taxon>Bacteria</taxon>
        <taxon>Pseudomonadati</taxon>
        <taxon>Pseudomonadota</taxon>
        <taxon>Betaproteobacteria</taxon>
        <taxon>Burkholderiales</taxon>
        <taxon>Burkholderiaceae</taxon>
        <taxon>Caballeronia</taxon>
    </lineage>
</organism>
<feature type="transmembrane region" description="Helical" evidence="6">
    <location>
        <begin position="57"/>
        <end position="80"/>
    </location>
</feature>